<dbReference type="SUPFAM" id="SSF46955">
    <property type="entry name" value="Putative DNA-binding domain"/>
    <property type="match status" value="1"/>
</dbReference>
<evidence type="ECO:0000259" key="1">
    <source>
        <dbReference type="Pfam" id="PF12728"/>
    </source>
</evidence>
<evidence type="ECO:0000313" key="2">
    <source>
        <dbReference type="EMBL" id="HGY95559.1"/>
    </source>
</evidence>
<reference evidence="2" key="1">
    <citation type="journal article" date="2020" name="mSystems">
        <title>Genome- and Community-Level Interaction Insights into Carbon Utilization and Element Cycling Functions of Hydrothermarchaeota in Hydrothermal Sediment.</title>
        <authorList>
            <person name="Zhou Z."/>
            <person name="Liu Y."/>
            <person name="Xu W."/>
            <person name="Pan J."/>
            <person name="Luo Z.H."/>
            <person name="Li M."/>
        </authorList>
    </citation>
    <scope>NUCLEOTIDE SEQUENCE [LARGE SCALE GENOMIC DNA]</scope>
    <source>
        <strain evidence="2">SpSt-855</strain>
    </source>
</reference>
<sequence length="156" mass="17902">MSKRRPNYRLVKIHRSYTVEEIARLFGNHKNTVRAWVKAGLPTSDRKRPTLILGRDLAAFLQVRRAKNKRPCQPGEIYCVRCRAPKLPAGEMAEYQPHTETMGNLVGICPDCELMIYRRASRAKMPQIQGKLSVMFTEAQRQVNESKQPTVNSDFS</sequence>
<keyword evidence="2" id="KW-0238">DNA-binding</keyword>
<dbReference type="GO" id="GO:0003677">
    <property type="term" value="F:DNA binding"/>
    <property type="evidence" value="ECO:0007669"/>
    <property type="project" value="UniProtKB-KW"/>
</dbReference>
<dbReference type="InterPro" id="IPR009061">
    <property type="entry name" value="DNA-bd_dom_put_sf"/>
</dbReference>
<protein>
    <submittedName>
        <fullName evidence="2">DNA-binding protein</fullName>
    </submittedName>
</protein>
<dbReference type="InterPro" id="IPR036388">
    <property type="entry name" value="WH-like_DNA-bd_sf"/>
</dbReference>
<dbReference type="Pfam" id="PF12728">
    <property type="entry name" value="HTH_17"/>
    <property type="match status" value="1"/>
</dbReference>
<dbReference type="AlphaFoldDB" id="A0A7V4XUP0"/>
<dbReference type="EMBL" id="DTKL01000080">
    <property type="protein sequence ID" value="HGY95559.1"/>
    <property type="molecule type" value="Genomic_DNA"/>
</dbReference>
<feature type="domain" description="Helix-turn-helix" evidence="1">
    <location>
        <begin position="17"/>
        <end position="62"/>
    </location>
</feature>
<accession>A0A7V4XUP0</accession>
<gene>
    <name evidence="2" type="ORF">ENW50_12875</name>
</gene>
<dbReference type="InterPro" id="IPR041657">
    <property type="entry name" value="HTH_17"/>
</dbReference>
<dbReference type="Gene3D" id="1.10.10.10">
    <property type="entry name" value="Winged helix-like DNA-binding domain superfamily/Winged helix DNA-binding domain"/>
    <property type="match status" value="1"/>
</dbReference>
<proteinExistence type="predicted"/>
<comment type="caution">
    <text evidence="2">The sequence shown here is derived from an EMBL/GenBank/DDBJ whole genome shotgun (WGS) entry which is preliminary data.</text>
</comment>
<name>A0A7V4XUP0_9BACT</name>
<organism evidence="2">
    <name type="scientific">Acidobacterium capsulatum</name>
    <dbReference type="NCBI Taxonomy" id="33075"/>
    <lineage>
        <taxon>Bacteria</taxon>
        <taxon>Pseudomonadati</taxon>
        <taxon>Acidobacteriota</taxon>
        <taxon>Terriglobia</taxon>
        <taxon>Terriglobales</taxon>
        <taxon>Acidobacteriaceae</taxon>
        <taxon>Acidobacterium</taxon>
    </lineage>
</organism>